<organism evidence="1 2">
    <name type="scientific">Arctia plantaginis</name>
    <name type="common">Wood tiger moth</name>
    <name type="synonym">Phalaena plantaginis</name>
    <dbReference type="NCBI Taxonomy" id="874455"/>
    <lineage>
        <taxon>Eukaryota</taxon>
        <taxon>Metazoa</taxon>
        <taxon>Ecdysozoa</taxon>
        <taxon>Arthropoda</taxon>
        <taxon>Hexapoda</taxon>
        <taxon>Insecta</taxon>
        <taxon>Pterygota</taxon>
        <taxon>Neoptera</taxon>
        <taxon>Endopterygota</taxon>
        <taxon>Lepidoptera</taxon>
        <taxon>Glossata</taxon>
        <taxon>Ditrysia</taxon>
        <taxon>Noctuoidea</taxon>
        <taxon>Erebidae</taxon>
        <taxon>Arctiinae</taxon>
        <taxon>Arctia</taxon>
    </lineage>
</organism>
<proteinExistence type="predicted"/>
<protein>
    <submittedName>
        <fullName evidence="1">Uncharacterized protein</fullName>
    </submittedName>
</protein>
<dbReference type="AlphaFoldDB" id="A0A8S1B174"/>
<dbReference type="EMBL" id="CADEBC010000561">
    <property type="protein sequence ID" value="CAB3253028.1"/>
    <property type="molecule type" value="Genomic_DNA"/>
</dbReference>
<reference evidence="1 2" key="1">
    <citation type="submission" date="2020-04" db="EMBL/GenBank/DDBJ databases">
        <authorList>
            <person name="Wallbank WR R."/>
            <person name="Pardo Diaz C."/>
            <person name="Kozak K."/>
            <person name="Martin S."/>
            <person name="Jiggins C."/>
            <person name="Moest M."/>
            <person name="Warren A I."/>
            <person name="Byers J.R.P. K."/>
            <person name="Montejo-Kovacevich G."/>
            <person name="Yen C E."/>
        </authorList>
    </citation>
    <scope>NUCLEOTIDE SEQUENCE [LARGE SCALE GENOMIC DNA]</scope>
</reference>
<sequence length="93" mass="10752">MTLKHKLGYHLSPTNIKPIDFISTFSKKSPLLTSTKSWFLSPYREEAWLLDDYNRSSNSIVCEIYCVNVKCAVLDPKLKNTVKRLKEGVIYKP</sequence>
<evidence type="ECO:0000313" key="1">
    <source>
        <dbReference type="EMBL" id="CAB3253028.1"/>
    </source>
</evidence>
<dbReference type="Proteomes" id="UP000494106">
    <property type="component" value="Unassembled WGS sequence"/>
</dbReference>
<evidence type="ECO:0000313" key="2">
    <source>
        <dbReference type="Proteomes" id="UP000494106"/>
    </source>
</evidence>
<keyword evidence="2" id="KW-1185">Reference proteome</keyword>
<comment type="caution">
    <text evidence="1">The sequence shown here is derived from an EMBL/GenBank/DDBJ whole genome shotgun (WGS) entry which is preliminary data.</text>
</comment>
<accession>A0A8S1B174</accession>
<name>A0A8S1B174_ARCPL</name>
<gene>
    <name evidence="1" type="ORF">APLA_LOCUS13843</name>
</gene>